<keyword evidence="4" id="KW-1185">Reference proteome</keyword>
<feature type="region of interest" description="Disordered" evidence="2">
    <location>
        <begin position="369"/>
        <end position="398"/>
    </location>
</feature>
<dbReference type="CDD" id="cd03468">
    <property type="entry name" value="PolY_like"/>
    <property type="match status" value="1"/>
</dbReference>
<evidence type="ECO:0000256" key="2">
    <source>
        <dbReference type="SAM" id="MobiDB-lite"/>
    </source>
</evidence>
<comment type="caution">
    <text evidence="3">The sequence shown here is derived from an EMBL/GenBank/DDBJ whole genome shotgun (WGS) entry which is preliminary data.</text>
</comment>
<reference evidence="3 4" key="1">
    <citation type="submission" date="2016-10" db="EMBL/GenBank/DDBJ databases">
        <title>Draft Genome sequence of Roseomonas sp. strain M3.</title>
        <authorList>
            <person name="Subhash Y."/>
            <person name="Lee S."/>
        </authorList>
    </citation>
    <scope>NUCLEOTIDE SEQUENCE [LARGE SCALE GENOMIC DNA]</scope>
    <source>
        <strain evidence="3 4">M3</strain>
    </source>
</reference>
<evidence type="ECO:0000256" key="1">
    <source>
        <dbReference type="ARBA" id="ARBA00022763"/>
    </source>
</evidence>
<evidence type="ECO:0000313" key="4">
    <source>
        <dbReference type="Proteomes" id="UP000188879"/>
    </source>
</evidence>
<proteinExistence type="predicted"/>
<gene>
    <name evidence="3" type="ORF">BKE38_00310</name>
</gene>
<evidence type="ECO:0000313" key="3">
    <source>
        <dbReference type="EMBL" id="ONG59151.1"/>
    </source>
</evidence>
<protein>
    <recommendedName>
        <fullName evidence="5">UmuC domain-containing protein</fullName>
    </recommendedName>
</protein>
<dbReference type="Proteomes" id="UP000188879">
    <property type="component" value="Unassembled WGS sequence"/>
</dbReference>
<dbReference type="PANTHER" id="PTHR35369">
    <property type="entry name" value="BLR3025 PROTEIN-RELATED"/>
    <property type="match status" value="1"/>
</dbReference>
<dbReference type="PANTHER" id="PTHR35369:SF2">
    <property type="entry name" value="BLR3025 PROTEIN"/>
    <property type="match status" value="1"/>
</dbReference>
<dbReference type="AlphaFoldDB" id="A0A1V2HAQ3"/>
<dbReference type="GO" id="GO:0006281">
    <property type="term" value="P:DNA repair"/>
    <property type="evidence" value="ECO:0007669"/>
    <property type="project" value="TreeGrafter"/>
</dbReference>
<dbReference type="InterPro" id="IPR043502">
    <property type="entry name" value="DNA/RNA_pol_sf"/>
</dbReference>
<dbReference type="RefSeq" id="WP_076955378.1">
    <property type="nucleotide sequence ID" value="NZ_MLCO01000001.1"/>
</dbReference>
<accession>A0A1V2HAQ3</accession>
<dbReference type="EMBL" id="MLCO01000001">
    <property type="protein sequence ID" value="ONG59151.1"/>
    <property type="molecule type" value="Genomic_DNA"/>
</dbReference>
<keyword evidence="1" id="KW-0227">DNA damage</keyword>
<organism evidence="3 4">
    <name type="scientific">Teichococcus deserti</name>
    <dbReference type="NCBI Taxonomy" id="1817963"/>
    <lineage>
        <taxon>Bacteria</taxon>
        <taxon>Pseudomonadati</taxon>
        <taxon>Pseudomonadota</taxon>
        <taxon>Alphaproteobacteria</taxon>
        <taxon>Acetobacterales</taxon>
        <taxon>Roseomonadaceae</taxon>
        <taxon>Roseomonas</taxon>
    </lineage>
</organism>
<dbReference type="SUPFAM" id="SSF56672">
    <property type="entry name" value="DNA/RNA polymerases"/>
    <property type="match status" value="1"/>
</dbReference>
<name>A0A1V2HAQ3_9PROT</name>
<evidence type="ECO:0008006" key="5">
    <source>
        <dbReference type="Google" id="ProtNLM"/>
    </source>
</evidence>
<dbReference type="OrthoDB" id="9788640at2"/>
<dbReference type="InterPro" id="IPR050356">
    <property type="entry name" value="SulA_CellDiv_inhibitor"/>
</dbReference>
<sequence>MNRRYLALCLPYLALDRLRRQHPDWDERPLAVWAAVGNRRCLTATDAPGLFPGQALADAQAILPDLILADADPEGDAAVLERLALWALRFTPLSAVDGEDGLMLDTTGVEALFGGEAPLLAAVLESFASGGYRTLAAIAGTPGCAAALARSGAAPYALPPGQELDSLARLPLEALRPSQDIVHGLGRLGLRQIGDVLRQPRGPLARRFGRPLLDVLDDATGARPRPIQPVRPPPVFSAVRHLLEPIVTRPAIDHVLENLLEELCRAMEHAGEGARRLILRGFRVDRVVQKVSIGTGAASHAASHLFRLFREAVGELEPDLGFERMVLEALTTEPVVRTQAAMSRGGGCTATSPDALPELLDRTRQRIPISRPQPLSSHWPEYAAAPADPYVAPDVPKD</sequence>
<feature type="compositionally biased region" description="Low complexity" evidence="2">
    <location>
        <begin position="382"/>
        <end position="398"/>
    </location>
</feature>